<keyword evidence="4 6" id="KW-1133">Transmembrane helix</keyword>
<feature type="transmembrane region" description="Helical" evidence="6">
    <location>
        <begin position="221"/>
        <end position="244"/>
    </location>
</feature>
<dbReference type="RefSeq" id="WP_143949660.1">
    <property type="nucleotide sequence ID" value="NZ_BAABMB010000001.1"/>
</dbReference>
<evidence type="ECO:0000313" key="7">
    <source>
        <dbReference type="EMBL" id="TSH91771.1"/>
    </source>
</evidence>
<feature type="transmembrane region" description="Helical" evidence="6">
    <location>
        <begin position="256"/>
        <end position="280"/>
    </location>
</feature>
<feature type="transmembrane region" description="Helical" evidence="6">
    <location>
        <begin position="95"/>
        <end position="114"/>
    </location>
</feature>
<evidence type="ECO:0000256" key="5">
    <source>
        <dbReference type="ARBA" id="ARBA00023136"/>
    </source>
</evidence>
<evidence type="ECO:0000256" key="1">
    <source>
        <dbReference type="ARBA" id="ARBA00004651"/>
    </source>
</evidence>
<evidence type="ECO:0000256" key="4">
    <source>
        <dbReference type="ARBA" id="ARBA00022989"/>
    </source>
</evidence>
<dbReference type="InterPro" id="IPR043428">
    <property type="entry name" value="LivM-like"/>
</dbReference>
<reference evidence="7 8" key="1">
    <citation type="submission" date="2019-07" db="EMBL/GenBank/DDBJ databases">
        <title>Qingshengfaniella alkalisoli gen. nov., sp. nov., isolated from saline soil.</title>
        <authorList>
            <person name="Xu L."/>
            <person name="Huang X.-X."/>
            <person name="Sun J.-Q."/>
        </authorList>
    </citation>
    <scope>NUCLEOTIDE SEQUENCE [LARGE SCALE GENOMIC DNA]</scope>
    <source>
        <strain evidence="7 8">DSM 27279</strain>
    </source>
</reference>
<keyword evidence="2" id="KW-1003">Cell membrane</keyword>
<comment type="caution">
    <text evidence="7">The sequence shown here is derived from an EMBL/GenBank/DDBJ whole genome shotgun (WGS) entry which is preliminary data.</text>
</comment>
<dbReference type="Pfam" id="PF02653">
    <property type="entry name" value="BPD_transp_2"/>
    <property type="match status" value="1"/>
</dbReference>
<dbReference type="PANTHER" id="PTHR30482:SF17">
    <property type="entry name" value="ABC TRANSPORTER ATP-BINDING PROTEIN"/>
    <property type="match status" value="1"/>
</dbReference>
<feature type="transmembrane region" description="Helical" evidence="6">
    <location>
        <begin position="292"/>
        <end position="319"/>
    </location>
</feature>
<name>A0A556AFV3_9BURK</name>
<feature type="transmembrane region" description="Helical" evidence="6">
    <location>
        <begin position="21"/>
        <end position="39"/>
    </location>
</feature>
<dbReference type="GO" id="GO:0015658">
    <property type="term" value="F:branched-chain amino acid transmembrane transporter activity"/>
    <property type="evidence" value="ECO:0007669"/>
    <property type="project" value="InterPro"/>
</dbReference>
<sequence>MNPIANNLNPGGWLRRRGWELALWVLAPLVVTLLFPGYFVLASQIAAVGLFALSLDLLIGYAGLLSLGHAAFFGVGAYTAGILSVQGWGEPITGLLAGGVCAGVLGFATSFLVVRVRHLAQLMVTLGIGLMVFEAANRMRSVTGGDDGLQGMDVWPVFGVFDFDFWGRTAFWYAYAVLLVCFIVITRIVDSPFGLALRGLRENPARMAAIGTPVAARLRKAYTLSALFAGIAGATLAQTTQFVALETLSFHLSADVLIMLVLGGVGYRYGGLLGAAVFIVARDVFSGISPEFWQFGLGAVMVLVVLFAPGGVLGGVAWLGRRLGVRAGEAGRGVFPPGRGRRINDRRLPQ</sequence>
<comment type="subcellular location">
    <subcellularLocation>
        <location evidence="1">Cell membrane</location>
        <topology evidence="1">Multi-pass membrane protein</topology>
    </subcellularLocation>
</comment>
<keyword evidence="5 6" id="KW-0472">Membrane</keyword>
<proteinExistence type="predicted"/>
<keyword evidence="8" id="KW-1185">Reference proteome</keyword>
<feature type="transmembrane region" description="Helical" evidence="6">
    <location>
        <begin position="119"/>
        <end position="136"/>
    </location>
</feature>
<evidence type="ECO:0000256" key="3">
    <source>
        <dbReference type="ARBA" id="ARBA00022692"/>
    </source>
</evidence>
<evidence type="ECO:0000313" key="8">
    <source>
        <dbReference type="Proteomes" id="UP000318405"/>
    </source>
</evidence>
<organism evidence="7 8">
    <name type="scientific">Verticiella sediminum</name>
    <dbReference type="NCBI Taxonomy" id="1247510"/>
    <lineage>
        <taxon>Bacteria</taxon>
        <taxon>Pseudomonadati</taxon>
        <taxon>Pseudomonadota</taxon>
        <taxon>Betaproteobacteria</taxon>
        <taxon>Burkholderiales</taxon>
        <taxon>Alcaligenaceae</taxon>
        <taxon>Verticiella</taxon>
    </lineage>
</organism>
<dbReference type="PANTHER" id="PTHR30482">
    <property type="entry name" value="HIGH-AFFINITY BRANCHED-CHAIN AMINO ACID TRANSPORT SYSTEM PERMEASE"/>
    <property type="match status" value="1"/>
</dbReference>
<feature type="transmembrane region" description="Helical" evidence="6">
    <location>
        <begin position="172"/>
        <end position="200"/>
    </location>
</feature>
<dbReference type="OrthoDB" id="9814461at2"/>
<gene>
    <name evidence="7" type="ORF">FOZ76_17905</name>
</gene>
<dbReference type="GO" id="GO:0005886">
    <property type="term" value="C:plasma membrane"/>
    <property type="evidence" value="ECO:0007669"/>
    <property type="project" value="UniProtKB-SubCell"/>
</dbReference>
<dbReference type="EMBL" id="VLTJ01000033">
    <property type="protein sequence ID" value="TSH91771.1"/>
    <property type="molecule type" value="Genomic_DNA"/>
</dbReference>
<dbReference type="InterPro" id="IPR001851">
    <property type="entry name" value="ABC_transp_permease"/>
</dbReference>
<keyword evidence="3 6" id="KW-0812">Transmembrane</keyword>
<dbReference type="AlphaFoldDB" id="A0A556AFV3"/>
<dbReference type="Proteomes" id="UP000318405">
    <property type="component" value="Unassembled WGS sequence"/>
</dbReference>
<evidence type="ECO:0000256" key="6">
    <source>
        <dbReference type="SAM" id="Phobius"/>
    </source>
</evidence>
<accession>A0A556AFV3</accession>
<dbReference type="CDD" id="cd06581">
    <property type="entry name" value="TM_PBP1_LivM_like"/>
    <property type="match status" value="1"/>
</dbReference>
<evidence type="ECO:0000256" key="2">
    <source>
        <dbReference type="ARBA" id="ARBA00022475"/>
    </source>
</evidence>
<protein>
    <submittedName>
        <fullName evidence="7">Branched-chain amino acid ABC transporter permease</fullName>
    </submittedName>
</protein>